<keyword evidence="2" id="KW-1185">Reference proteome</keyword>
<proteinExistence type="predicted"/>
<gene>
    <name evidence="1" type="ORF">SIN8267_00910</name>
</gene>
<dbReference type="EMBL" id="CAKLPX010000001">
    <property type="protein sequence ID" value="CAH0990810.1"/>
    <property type="molecule type" value="Genomic_DNA"/>
</dbReference>
<protein>
    <submittedName>
        <fullName evidence="1">Uncharacterized protein</fullName>
    </submittedName>
</protein>
<reference evidence="1" key="1">
    <citation type="submission" date="2021-12" db="EMBL/GenBank/DDBJ databases">
        <authorList>
            <person name="Rodrigo-Torres L."/>
            <person name="Arahal R. D."/>
            <person name="Lucena T."/>
        </authorList>
    </citation>
    <scope>NUCLEOTIDE SEQUENCE</scope>
    <source>
        <strain evidence="1">CECT 8267</strain>
    </source>
</reference>
<name>A0ABN8EI02_9GAMM</name>
<comment type="caution">
    <text evidence="1">The sequence shown here is derived from an EMBL/GenBank/DDBJ whole genome shotgun (WGS) entry which is preliminary data.</text>
</comment>
<evidence type="ECO:0000313" key="2">
    <source>
        <dbReference type="Proteomes" id="UP000838100"/>
    </source>
</evidence>
<organism evidence="1 2">
    <name type="scientific">Sinobacterium norvegicum</name>
    <dbReference type="NCBI Taxonomy" id="1641715"/>
    <lineage>
        <taxon>Bacteria</taxon>
        <taxon>Pseudomonadati</taxon>
        <taxon>Pseudomonadota</taxon>
        <taxon>Gammaproteobacteria</taxon>
        <taxon>Cellvibrionales</taxon>
        <taxon>Spongiibacteraceae</taxon>
        <taxon>Sinobacterium</taxon>
    </lineage>
</organism>
<dbReference type="Proteomes" id="UP000838100">
    <property type="component" value="Unassembled WGS sequence"/>
</dbReference>
<accession>A0ABN8EI02</accession>
<sequence>MIINTGFSANYLKTIGVLAISAYGCLSTTTLAGDVIGFEYLDLSIDGILIGRDTRTNKSKTYADPNNLNVIRSNHIKTMQFSPDINAAMILQYEQSRIDRALNQQWVGQQQDTERRRDGGHALQYLLRKSALRLWMIQDDSDEIDLKVINVDDEGNMSKGYKTGFRYDLKLNPNSDLSIDNVKFNVEYEF</sequence>
<evidence type="ECO:0000313" key="1">
    <source>
        <dbReference type="EMBL" id="CAH0990810.1"/>
    </source>
</evidence>